<evidence type="ECO:0000256" key="4">
    <source>
        <dbReference type="ARBA" id="ARBA00022729"/>
    </source>
</evidence>
<dbReference type="InterPro" id="IPR002772">
    <property type="entry name" value="Glyco_hydro_3_C"/>
</dbReference>
<name>A0AAQ2Y3S5_9VIBR</name>
<evidence type="ECO:0000313" key="9">
    <source>
        <dbReference type="EMBL" id="WDG11228.1"/>
    </source>
</evidence>
<dbReference type="InterPro" id="IPR017853">
    <property type="entry name" value="GH"/>
</dbReference>
<dbReference type="Proteomes" id="UP001219537">
    <property type="component" value="Chromosome 2"/>
</dbReference>
<evidence type="ECO:0000313" key="10">
    <source>
        <dbReference type="Proteomes" id="UP001219537"/>
    </source>
</evidence>
<gene>
    <name evidence="9" type="ORF">PUN50_18355</name>
</gene>
<dbReference type="GO" id="GO:0009251">
    <property type="term" value="P:glucan catabolic process"/>
    <property type="evidence" value="ECO:0007669"/>
    <property type="project" value="TreeGrafter"/>
</dbReference>
<evidence type="ECO:0000256" key="1">
    <source>
        <dbReference type="ARBA" id="ARBA00000448"/>
    </source>
</evidence>
<dbReference type="PROSITE" id="PS51257">
    <property type="entry name" value="PROKAR_LIPOPROTEIN"/>
    <property type="match status" value="1"/>
</dbReference>
<dbReference type="InterPro" id="IPR036962">
    <property type="entry name" value="Glyco_hydro_3_N_sf"/>
</dbReference>
<dbReference type="InterPro" id="IPR051915">
    <property type="entry name" value="Cellulose_Degrad_GH3"/>
</dbReference>
<organism evidence="9 10">
    <name type="scientific">Vibrio campbellii</name>
    <dbReference type="NCBI Taxonomy" id="680"/>
    <lineage>
        <taxon>Bacteria</taxon>
        <taxon>Pseudomonadati</taxon>
        <taxon>Pseudomonadota</taxon>
        <taxon>Gammaproteobacteria</taxon>
        <taxon>Vibrionales</taxon>
        <taxon>Vibrionaceae</taxon>
        <taxon>Vibrio</taxon>
    </lineage>
</organism>
<evidence type="ECO:0000256" key="2">
    <source>
        <dbReference type="ARBA" id="ARBA00005336"/>
    </source>
</evidence>
<dbReference type="SUPFAM" id="SSF51445">
    <property type="entry name" value="(Trans)glycosidases"/>
    <property type="match status" value="1"/>
</dbReference>
<proteinExistence type="inferred from homology"/>
<feature type="domain" description="Glycoside hydrolase family 3 N-terminal" evidence="7">
    <location>
        <begin position="144"/>
        <end position="434"/>
    </location>
</feature>
<dbReference type="Gene3D" id="3.20.20.300">
    <property type="entry name" value="Glycoside hydrolase, family 3, N-terminal domain"/>
    <property type="match status" value="1"/>
</dbReference>
<dbReference type="InterPro" id="IPR001764">
    <property type="entry name" value="Glyco_hydro_3_N"/>
</dbReference>
<feature type="domain" description="Glycoside hydrolase family 3 C-terminal" evidence="8">
    <location>
        <begin position="474"/>
        <end position="682"/>
    </location>
</feature>
<dbReference type="EMBL" id="CP117989">
    <property type="protein sequence ID" value="WDG11228.1"/>
    <property type="molecule type" value="Genomic_DNA"/>
</dbReference>
<protein>
    <recommendedName>
        <fullName evidence="3">beta-glucosidase</fullName>
        <ecNumber evidence="3">3.2.1.21</ecNumber>
    </recommendedName>
</protein>
<dbReference type="InterPro" id="IPR036881">
    <property type="entry name" value="Glyco_hydro_3_C_sf"/>
</dbReference>
<evidence type="ECO:0000259" key="8">
    <source>
        <dbReference type="Pfam" id="PF01915"/>
    </source>
</evidence>
<accession>A0AAQ2Y3S5</accession>
<dbReference type="PRINTS" id="PR00133">
    <property type="entry name" value="GLHYDRLASE3"/>
</dbReference>
<comment type="similarity">
    <text evidence="2">Belongs to the glycosyl hydrolase 3 family.</text>
</comment>
<comment type="catalytic activity">
    <reaction evidence="1">
        <text>Hydrolysis of terminal, non-reducing beta-D-glucosyl residues with release of beta-D-glucose.</text>
        <dbReference type="EC" id="3.2.1.21"/>
    </reaction>
</comment>
<dbReference type="EC" id="3.2.1.21" evidence="3"/>
<reference evidence="9" key="1">
    <citation type="submission" date="2023-02" db="EMBL/GenBank/DDBJ databases">
        <title>Isolation, identification, and genome analysis of Vibrio campbellii in the Penaeus vannamei larvae stage.</title>
        <authorList>
            <person name="Huang T."/>
            <person name="Zhang B."/>
        </authorList>
    </citation>
    <scope>NUCLEOTIDE SEQUENCE</scope>
    <source>
        <strain evidence="9">20220413_1</strain>
    </source>
</reference>
<keyword evidence="4" id="KW-0732">Signal</keyword>
<dbReference type="PANTHER" id="PTHR30620:SF16">
    <property type="entry name" value="LYSOSOMAL BETA GLUCOSIDASE"/>
    <property type="match status" value="1"/>
</dbReference>
<evidence type="ECO:0000256" key="6">
    <source>
        <dbReference type="ARBA" id="ARBA00023295"/>
    </source>
</evidence>
<evidence type="ECO:0000256" key="5">
    <source>
        <dbReference type="ARBA" id="ARBA00022801"/>
    </source>
</evidence>
<dbReference type="Gene3D" id="3.40.50.1700">
    <property type="entry name" value="Glycoside hydrolase family 3 C-terminal domain"/>
    <property type="match status" value="1"/>
</dbReference>
<dbReference type="Pfam" id="PF01915">
    <property type="entry name" value="Glyco_hydro_3_C"/>
    <property type="match status" value="1"/>
</dbReference>
<dbReference type="AlphaFoldDB" id="A0AAQ2Y3S5"/>
<evidence type="ECO:0000259" key="7">
    <source>
        <dbReference type="Pfam" id="PF00933"/>
    </source>
</evidence>
<evidence type="ECO:0000256" key="3">
    <source>
        <dbReference type="ARBA" id="ARBA00012744"/>
    </source>
</evidence>
<dbReference type="Pfam" id="PF00933">
    <property type="entry name" value="Glyco_hydro_3"/>
    <property type="match status" value="1"/>
</dbReference>
<dbReference type="SUPFAM" id="SSF52279">
    <property type="entry name" value="Beta-D-glucan exohydrolase, C-terminal domain"/>
    <property type="match status" value="1"/>
</dbReference>
<keyword evidence="6" id="KW-0326">Glycosidase</keyword>
<dbReference type="GO" id="GO:0008422">
    <property type="term" value="F:beta-glucosidase activity"/>
    <property type="evidence" value="ECO:0007669"/>
    <property type="project" value="UniProtKB-EC"/>
</dbReference>
<keyword evidence="5 9" id="KW-0378">Hydrolase</keyword>
<sequence length="683" mass="74433">MKRLTQLTPIAVALVLAGCNSSDDDNSYVQPEVFSRVHDVLSVDGYQFRDSNGNGTLEPFEDWRLTPEERAADLVSRMTLEEKAGMMLIDTLNSGEGGVVTSKGQDMIADAQMTRFIFRNNVVETPENAPNCDSGRSGCQISPKEAATFMNSVQELREKTRMGIPALFKSNARNHIDPSAKAGINVSSGAFSAWPKEAGLAATRDMALIEEFAGIMNEEWSSIGLRSMYGYMMDLATEPRWYRVHETFTEDADLAADIMRSLINGLQGGGAIDQDSIALTIKHFPGGGPQENGGDPHYDFGQNQVYPKDNFDYHLIPFIAAIDAGASSIMPYYGIPVDQKWMPNDVGMSFSKGIVTDLLRGELGYTGNVNSDTGIIGDRAWGVEDKTIDEQVAMVIEAGVDVLSGFNDKDVIVNLVNKGLIDEERVDLSVTRLVKEQFQLGLFENTYVDVDKAQEILGNAEHQERADYAQKKSVVLLQNTDKTLPLAKPNADKAVSLYVMGMDETIAGDERYGFDVTSGDYEDGEARPSVPAGTDYAVIRVRVSNEGADPELIFGGANPDELDLLAFSQMATAASWKIEPSLTDIQAVMSEVGAENTVLSINFRQPFVLDDASNMKKSGAILATFGVSDSNLMEVLSGNFAPQGKLPFALANSAQAILNQHSDYPGYDEADTLYEFGHGLSYE</sequence>
<dbReference type="RefSeq" id="WP_274291819.1">
    <property type="nucleotide sequence ID" value="NZ_CP117989.1"/>
</dbReference>
<dbReference type="PANTHER" id="PTHR30620">
    <property type="entry name" value="PERIPLASMIC BETA-GLUCOSIDASE-RELATED"/>
    <property type="match status" value="1"/>
</dbReference>